<dbReference type="InterPro" id="IPR000639">
    <property type="entry name" value="Epox_hydrolase-like"/>
</dbReference>
<dbReference type="PANTHER" id="PTHR43689:SF37">
    <property type="entry name" value="ALPHA_BETA HYDROLASE DOMAIN-CONTAINING PROTEIN VTE7"/>
    <property type="match status" value="1"/>
</dbReference>
<feature type="domain" description="AB hydrolase-1" evidence="1">
    <location>
        <begin position="95"/>
        <end position="327"/>
    </location>
</feature>
<accession>A0A7N0V1Z6</accession>
<dbReference type="InterPro" id="IPR000073">
    <property type="entry name" value="AB_hydrolase_1"/>
</dbReference>
<dbReference type="PRINTS" id="PR00412">
    <property type="entry name" value="EPOXHYDRLASE"/>
</dbReference>
<sequence length="341" mass="38143">MYLAYSLGSAGAAMKCRSELLGSRVLAPSRDGAGFGVGDDGVFPGFLPKQVLQIKDPFARRLAQRMERLPVQSEYHDRCIMSSCVKPLIQREEEKPLVLLHSFDSSLLEWRCAHPLLEGAGLEAWAVDILGWGFNDLAKLPPCDAESKRHHLYQFWKAHIRRPMTLVGPSLGASLAIDFAVNFPEAVDRLVLINPSVYAEGTKHMKKMPRLVAYAGVSLLGSIPLRFYANRLCFSSASLSTNLDWTNVARLHCHLPWWKDATVDFMFSGGFNVIHNIKKVEQKTLIICGENDRIISNALTHKLHSELADSKFRQVSDSGHLPHVDKPRQVSQLITEFASQK</sequence>
<organism evidence="2 3">
    <name type="scientific">Kalanchoe fedtschenkoi</name>
    <name type="common">Lavender scallops</name>
    <name type="synonym">South American air plant</name>
    <dbReference type="NCBI Taxonomy" id="63787"/>
    <lineage>
        <taxon>Eukaryota</taxon>
        <taxon>Viridiplantae</taxon>
        <taxon>Streptophyta</taxon>
        <taxon>Embryophyta</taxon>
        <taxon>Tracheophyta</taxon>
        <taxon>Spermatophyta</taxon>
        <taxon>Magnoliopsida</taxon>
        <taxon>eudicotyledons</taxon>
        <taxon>Gunneridae</taxon>
        <taxon>Pentapetalae</taxon>
        <taxon>Saxifragales</taxon>
        <taxon>Crassulaceae</taxon>
        <taxon>Kalanchoe</taxon>
    </lineage>
</organism>
<dbReference type="PRINTS" id="PR00111">
    <property type="entry name" value="ABHYDROLASE"/>
</dbReference>
<name>A0A7N0V1Z6_KALFE</name>
<evidence type="ECO:0000313" key="3">
    <source>
        <dbReference type="Proteomes" id="UP000594263"/>
    </source>
</evidence>
<dbReference type="EnsemblPlants" id="Kaladp0095s0192.1.v1.1">
    <property type="protein sequence ID" value="Kaladp0095s0192.1.v1.1"/>
    <property type="gene ID" value="Kaladp0095s0192.v1.1"/>
</dbReference>
<evidence type="ECO:0000259" key="1">
    <source>
        <dbReference type="Pfam" id="PF00561"/>
    </source>
</evidence>
<reference evidence="2" key="1">
    <citation type="submission" date="2021-01" db="UniProtKB">
        <authorList>
            <consortium name="EnsemblPlants"/>
        </authorList>
    </citation>
    <scope>IDENTIFICATION</scope>
</reference>
<dbReference type="AlphaFoldDB" id="A0A7N0V1Z6"/>
<dbReference type="GO" id="GO:0010189">
    <property type="term" value="P:vitamin E biosynthetic process"/>
    <property type="evidence" value="ECO:0007669"/>
    <property type="project" value="EnsemblPlants"/>
</dbReference>
<dbReference type="SUPFAM" id="SSF53474">
    <property type="entry name" value="alpha/beta-Hydrolases"/>
    <property type="match status" value="1"/>
</dbReference>
<dbReference type="Gene3D" id="3.40.50.1820">
    <property type="entry name" value="alpha/beta hydrolase"/>
    <property type="match status" value="1"/>
</dbReference>
<dbReference type="GO" id="GO:0009941">
    <property type="term" value="C:chloroplast envelope"/>
    <property type="evidence" value="ECO:0007669"/>
    <property type="project" value="EnsemblPlants"/>
</dbReference>
<dbReference type="Gramene" id="Kaladp0095s0192.1.v1.1">
    <property type="protein sequence ID" value="Kaladp0095s0192.1.v1.1"/>
    <property type="gene ID" value="Kaladp0095s0192.v1.1"/>
</dbReference>
<evidence type="ECO:0000313" key="2">
    <source>
        <dbReference type="EnsemblPlants" id="Kaladp0095s0192.1.v1.1"/>
    </source>
</evidence>
<dbReference type="InterPro" id="IPR029058">
    <property type="entry name" value="AB_hydrolase_fold"/>
</dbReference>
<dbReference type="OMA" id="HHLYQFW"/>
<proteinExistence type="predicted"/>
<keyword evidence="3" id="KW-1185">Reference proteome</keyword>
<dbReference type="Pfam" id="PF00561">
    <property type="entry name" value="Abhydrolase_1"/>
    <property type="match status" value="1"/>
</dbReference>
<dbReference type="GO" id="GO:0016788">
    <property type="term" value="F:hydrolase activity, acting on ester bonds"/>
    <property type="evidence" value="ECO:0007669"/>
    <property type="project" value="EnsemblPlants"/>
</dbReference>
<protein>
    <recommendedName>
        <fullName evidence="1">AB hydrolase-1 domain-containing protein</fullName>
    </recommendedName>
</protein>
<dbReference type="PANTHER" id="PTHR43689">
    <property type="entry name" value="HYDROLASE"/>
    <property type="match status" value="1"/>
</dbReference>
<dbReference type="Proteomes" id="UP000594263">
    <property type="component" value="Unplaced"/>
</dbReference>